<dbReference type="PANTHER" id="PTHR23028">
    <property type="entry name" value="ACETYLTRANSFERASE"/>
    <property type="match status" value="1"/>
</dbReference>
<evidence type="ECO:0000256" key="1">
    <source>
        <dbReference type="SAM" id="Phobius"/>
    </source>
</evidence>
<dbReference type="EMBL" id="BJOV01000002">
    <property type="protein sequence ID" value="GEE00141.1"/>
    <property type="molecule type" value="Genomic_DNA"/>
</dbReference>
<feature type="transmembrane region" description="Helical" evidence="1">
    <location>
        <begin position="124"/>
        <end position="143"/>
    </location>
</feature>
<comment type="caution">
    <text evidence="4">The sequence shown here is derived from an EMBL/GenBank/DDBJ whole genome shotgun (WGS) entry which is preliminary data.</text>
</comment>
<feature type="transmembrane region" description="Helical" evidence="1">
    <location>
        <begin position="429"/>
        <end position="448"/>
    </location>
</feature>
<dbReference type="InterPro" id="IPR050879">
    <property type="entry name" value="Acyltransferase_3"/>
</dbReference>
<feature type="transmembrane region" description="Helical" evidence="1">
    <location>
        <begin position="355"/>
        <end position="379"/>
    </location>
</feature>
<proteinExistence type="predicted"/>
<gene>
    <name evidence="4" type="ORF">nbrc107696_05870</name>
</gene>
<keyword evidence="4" id="KW-0808">Transferase</keyword>
<keyword evidence="1" id="KW-0812">Transmembrane</keyword>
<accession>A0A7I9V550</accession>
<name>A0A7I9V550_9ACTN</name>
<feature type="transmembrane region" description="Helical" evidence="1">
    <location>
        <begin position="312"/>
        <end position="334"/>
    </location>
</feature>
<feature type="transmembrane region" description="Helical" evidence="1">
    <location>
        <begin position="226"/>
        <end position="245"/>
    </location>
</feature>
<organism evidence="4 5">
    <name type="scientific">Gordonia spumicola</name>
    <dbReference type="NCBI Taxonomy" id="589161"/>
    <lineage>
        <taxon>Bacteria</taxon>
        <taxon>Bacillati</taxon>
        <taxon>Actinomycetota</taxon>
        <taxon>Actinomycetes</taxon>
        <taxon>Mycobacteriales</taxon>
        <taxon>Gordoniaceae</taxon>
        <taxon>Gordonia</taxon>
    </lineage>
</organism>
<dbReference type="GO" id="GO:0016020">
    <property type="term" value="C:membrane"/>
    <property type="evidence" value="ECO:0007669"/>
    <property type="project" value="TreeGrafter"/>
</dbReference>
<dbReference type="Proteomes" id="UP000444960">
    <property type="component" value="Unassembled WGS sequence"/>
</dbReference>
<feature type="transmembrane region" description="Helical" evidence="1">
    <location>
        <begin position="55"/>
        <end position="71"/>
    </location>
</feature>
<protein>
    <submittedName>
        <fullName evidence="4">Acyltransferase</fullName>
    </submittedName>
</protein>
<keyword evidence="4" id="KW-0012">Acyltransferase</keyword>
<dbReference type="PANTHER" id="PTHR23028:SF53">
    <property type="entry name" value="ACYL_TRANSF_3 DOMAIN-CONTAINING PROTEIN"/>
    <property type="match status" value="1"/>
</dbReference>
<dbReference type="InterPro" id="IPR002656">
    <property type="entry name" value="Acyl_transf_3_dom"/>
</dbReference>
<feature type="transmembrane region" description="Helical" evidence="1">
    <location>
        <begin position="290"/>
        <end position="306"/>
    </location>
</feature>
<feature type="domain" description="Acyltransferase 3" evidence="2">
    <location>
        <begin position="52"/>
        <end position="404"/>
    </location>
</feature>
<feature type="transmembrane region" description="Helical" evidence="1">
    <location>
        <begin position="385"/>
        <end position="408"/>
    </location>
</feature>
<dbReference type="InterPro" id="IPR043968">
    <property type="entry name" value="SGNH"/>
</dbReference>
<feature type="transmembrane region" description="Helical" evidence="1">
    <location>
        <begin position="196"/>
        <end position="214"/>
    </location>
</feature>
<keyword evidence="1" id="KW-1133">Transmembrane helix</keyword>
<keyword evidence="1" id="KW-0472">Membrane</keyword>
<evidence type="ECO:0000313" key="4">
    <source>
        <dbReference type="EMBL" id="GEE00141.1"/>
    </source>
</evidence>
<dbReference type="Pfam" id="PF19040">
    <property type="entry name" value="SGNH"/>
    <property type="match status" value="1"/>
</dbReference>
<sequence length="738" mass="81320">MDVHCSDRTTRHADAEWNPARDCTYHPAVTNARSSASGASPQKTADVGYRLDLDGLRGIAIFLVAVFHVWFGRVSGGVDVFLTLSGYFFVASLLKHVIVTNPSDVGWSVAINPWPRLSRMLRRLVPALFLVLAAIAALTWWLMPSTRWGPLGRELIASALYYQNYHLAFASQDYGAADSAISPMQHLWSMAMQGQFFFITIITAFALGGLLKLGARWWPALGRRTVITGIVGGSLALVAAVSFAWANYRHGVHQTFNYYDTIARLWEPITGGLLAIWMPRLALPNWLRSLLSIGAVALIASSGFWIEGVQEYPAAMALVPAGSTLLLIWLGSAASAATPESGLSPAGKLLAHRHIVWLGSIAYALYLWHWPLLIFYMTWRFEDSVSFVEGTGILLVSLAIAWFTSTYVETPLRAGRGGGFSTRYRRLMAVFLVVVSVFAFASAGYWQYRESKQYIDTSNLDPRLYPGARAFLDDAPVPAVDPVPSPEAVVDEWPINHGPHFSNFGDPRVKVGVYGDRRAKRTVAVVGGSHSEHWMNAIDALGKRRGFRVTTYMKAGCALSTEASVEIDGRLLTECNEWTEAVMDRLAVDEPDVVFTTATRPVSDGRGDTTPRGYLDIFDEFRARGQKVIAIRDTPWTHGPMLPRDCVAAGKNPEVCGVSRDRALSPVNPVDAFADQFPNMTFLDYSDGFCRDGYCPAVVGNILVWHDGHHITNAFALSFLPHLDADFGRATGWWKPAP</sequence>
<evidence type="ECO:0000259" key="2">
    <source>
        <dbReference type="Pfam" id="PF01757"/>
    </source>
</evidence>
<dbReference type="AlphaFoldDB" id="A0A7I9V550"/>
<keyword evidence="5" id="KW-1185">Reference proteome</keyword>
<dbReference type="GO" id="GO:0016747">
    <property type="term" value="F:acyltransferase activity, transferring groups other than amino-acyl groups"/>
    <property type="evidence" value="ECO:0007669"/>
    <property type="project" value="InterPro"/>
</dbReference>
<dbReference type="GO" id="GO:0009103">
    <property type="term" value="P:lipopolysaccharide biosynthetic process"/>
    <property type="evidence" value="ECO:0007669"/>
    <property type="project" value="TreeGrafter"/>
</dbReference>
<evidence type="ECO:0000313" key="5">
    <source>
        <dbReference type="Proteomes" id="UP000444960"/>
    </source>
</evidence>
<evidence type="ECO:0000259" key="3">
    <source>
        <dbReference type="Pfam" id="PF19040"/>
    </source>
</evidence>
<feature type="transmembrane region" description="Helical" evidence="1">
    <location>
        <begin position="77"/>
        <end position="94"/>
    </location>
</feature>
<feature type="domain" description="SGNH" evidence="3">
    <location>
        <begin position="510"/>
        <end position="722"/>
    </location>
</feature>
<reference evidence="5" key="1">
    <citation type="submission" date="2019-06" db="EMBL/GenBank/DDBJ databases">
        <title>Gordonia isolated from sludge of a wastewater treatment plant.</title>
        <authorList>
            <person name="Tamura T."/>
            <person name="Aoyama K."/>
            <person name="Kang Y."/>
            <person name="Saito S."/>
            <person name="Akiyama N."/>
            <person name="Yazawa K."/>
            <person name="Gonoi T."/>
            <person name="Mikami Y."/>
        </authorList>
    </citation>
    <scope>NUCLEOTIDE SEQUENCE [LARGE SCALE GENOMIC DNA]</scope>
    <source>
        <strain evidence="5">NBRC 107696</strain>
    </source>
</reference>
<dbReference type="Pfam" id="PF01757">
    <property type="entry name" value="Acyl_transf_3"/>
    <property type="match status" value="1"/>
</dbReference>